<comment type="caution">
    <text evidence="3">The sequence shown here is derived from an EMBL/GenBank/DDBJ whole genome shotgun (WGS) entry which is preliminary data.</text>
</comment>
<dbReference type="EMBL" id="CADEBC010000578">
    <property type="protein sequence ID" value="CAB3255840.1"/>
    <property type="molecule type" value="Genomic_DNA"/>
</dbReference>
<feature type="compositionally biased region" description="Polar residues" evidence="1">
    <location>
        <begin position="142"/>
        <end position="154"/>
    </location>
</feature>
<feature type="compositionally biased region" description="Polar residues" evidence="1">
    <location>
        <begin position="36"/>
        <end position="50"/>
    </location>
</feature>
<feature type="chain" id="PRO_5035870860" evidence="2">
    <location>
        <begin position="16"/>
        <end position="160"/>
    </location>
</feature>
<evidence type="ECO:0000256" key="1">
    <source>
        <dbReference type="SAM" id="MobiDB-lite"/>
    </source>
</evidence>
<proteinExistence type="predicted"/>
<feature type="region of interest" description="Disordered" evidence="1">
    <location>
        <begin position="141"/>
        <end position="160"/>
    </location>
</feature>
<dbReference type="OrthoDB" id="7489878at2759"/>
<reference evidence="3 4" key="1">
    <citation type="submission" date="2020-04" db="EMBL/GenBank/DDBJ databases">
        <authorList>
            <person name="Wallbank WR R."/>
            <person name="Pardo Diaz C."/>
            <person name="Kozak K."/>
            <person name="Martin S."/>
            <person name="Jiggins C."/>
            <person name="Moest M."/>
            <person name="Warren A I."/>
            <person name="Byers J.R.P. K."/>
            <person name="Montejo-Kovacevich G."/>
            <person name="Yen C E."/>
        </authorList>
    </citation>
    <scope>NUCLEOTIDE SEQUENCE [LARGE SCALE GENOMIC DNA]</scope>
</reference>
<feature type="region of interest" description="Disordered" evidence="1">
    <location>
        <begin position="25"/>
        <end position="118"/>
    </location>
</feature>
<protein>
    <submittedName>
        <fullName evidence="3">Uncharacterized protein</fullName>
    </submittedName>
</protein>
<evidence type="ECO:0000256" key="2">
    <source>
        <dbReference type="SAM" id="SignalP"/>
    </source>
</evidence>
<evidence type="ECO:0000313" key="4">
    <source>
        <dbReference type="Proteomes" id="UP000494106"/>
    </source>
</evidence>
<gene>
    <name evidence="3" type="ORF">APLA_LOCUS15064</name>
</gene>
<sequence>MKLFVIAALIAVSAAARLEHLEQQQQQRQYLPPRQNSGFGSNNGLDSSQRPFGAIAGAYGTAGPDYPGYNARASFPGASDRYLPPNHGPSGLASGSVPQFSGSVNGFRGQDISSRQGLQNSFGAQPRFQSQSGVNRQYLAPHSSQDIPQQSFDEQTGYHY</sequence>
<feature type="compositionally biased region" description="Low complexity" evidence="1">
    <location>
        <begin position="25"/>
        <end position="35"/>
    </location>
</feature>
<feature type="signal peptide" evidence="2">
    <location>
        <begin position="1"/>
        <end position="15"/>
    </location>
</feature>
<organism evidence="3 4">
    <name type="scientific">Arctia plantaginis</name>
    <name type="common">Wood tiger moth</name>
    <name type="synonym">Phalaena plantaginis</name>
    <dbReference type="NCBI Taxonomy" id="874455"/>
    <lineage>
        <taxon>Eukaryota</taxon>
        <taxon>Metazoa</taxon>
        <taxon>Ecdysozoa</taxon>
        <taxon>Arthropoda</taxon>
        <taxon>Hexapoda</taxon>
        <taxon>Insecta</taxon>
        <taxon>Pterygota</taxon>
        <taxon>Neoptera</taxon>
        <taxon>Endopterygota</taxon>
        <taxon>Lepidoptera</taxon>
        <taxon>Glossata</taxon>
        <taxon>Ditrysia</taxon>
        <taxon>Noctuoidea</taxon>
        <taxon>Erebidae</taxon>
        <taxon>Arctiinae</taxon>
        <taxon>Arctia</taxon>
    </lineage>
</organism>
<evidence type="ECO:0000313" key="3">
    <source>
        <dbReference type="EMBL" id="CAB3255840.1"/>
    </source>
</evidence>
<dbReference type="AlphaFoldDB" id="A0A8S1BBX1"/>
<keyword evidence="2" id="KW-0732">Signal</keyword>
<dbReference type="Proteomes" id="UP000494106">
    <property type="component" value="Unassembled WGS sequence"/>
</dbReference>
<accession>A0A8S1BBX1</accession>
<keyword evidence="4" id="KW-1185">Reference proteome</keyword>
<name>A0A8S1BBX1_ARCPL</name>